<evidence type="ECO:0000259" key="9">
    <source>
        <dbReference type="PROSITE" id="PS50109"/>
    </source>
</evidence>
<evidence type="ECO:0000256" key="8">
    <source>
        <dbReference type="SAM" id="Phobius"/>
    </source>
</evidence>
<dbReference type="EC" id="2.7.13.3" evidence="2"/>
<dbReference type="CDD" id="cd00082">
    <property type="entry name" value="HisKA"/>
    <property type="match status" value="1"/>
</dbReference>
<protein>
    <recommendedName>
        <fullName evidence="2">histidine kinase</fullName>
        <ecNumber evidence="2">2.7.13.3</ecNumber>
    </recommendedName>
</protein>
<comment type="catalytic activity">
    <reaction evidence="1">
        <text>ATP + protein L-histidine = ADP + protein N-phospho-L-histidine.</text>
        <dbReference type="EC" id="2.7.13.3"/>
    </reaction>
</comment>
<evidence type="ECO:0000313" key="11">
    <source>
        <dbReference type="Proteomes" id="UP000448292"/>
    </source>
</evidence>
<keyword evidence="6" id="KW-0902">Two-component regulatory system</keyword>
<dbReference type="PANTHER" id="PTHR43711:SF31">
    <property type="entry name" value="HISTIDINE KINASE"/>
    <property type="match status" value="1"/>
</dbReference>
<dbReference type="InterPro" id="IPR050736">
    <property type="entry name" value="Sensor_HK_Regulatory"/>
</dbReference>
<keyword evidence="8" id="KW-0472">Membrane</keyword>
<dbReference type="InterPro" id="IPR036890">
    <property type="entry name" value="HATPase_C_sf"/>
</dbReference>
<dbReference type="FunFam" id="1.10.287.130:FF:000001">
    <property type="entry name" value="Two-component sensor histidine kinase"/>
    <property type="match status" value="1"/>
</dbReference>
<evidence type="ECO:0000256" key="7">
    <source>
        <dbReference type="SAM" id="MobiDB-lite"/>
    </source>
</evidence>
<dbReference type="Gene3D" id="3.30.565.10">
    <property type="entry name" value="Histidine kinase-like ATPase, C-terminal domain"/>
    <property type="match status" value="1"/>
</dbReference>
<feature type="transmembrane region" description="Helical" evidence="8">
    <location>
        <begin position="403"/>
        <end position="426"/>
    </location>
</feature>
<dbReference type="CDD" id="cd00075">
    <property type="entry name" value="HATPase"/>
    <property type="match status" value="1"/>
</dbReference>
<dbReference type="PRINTS" id="PR00344">
    <property type="entry name" value="BCTRLSENSOR"/>
</dbReference>
<dbReference type="AlphaFoldDB" id="A0A7M3MH38"/>
<feature type="region of interest" description="Disordered" evidence="7">
    <location>
        <begin position="229"/>
        <end position="248"/>
    </location>
</feature>
<reference evidence="10 11" key="1">
    <citation type="submission" date="2018-06" db="EMBL/GenBank/DDBJ databases">
        <title>Complete genome of Desulfovibrio indonesiensis P37SLT.</title>
        <authorList>
            <person name="Crispim J.S."/>
            <person name="Vidigal P.M.P."/>
            <person name="Silva L.C.F."/>
            <person name="Laguardia C.N."/>
            <person name="Araujo L.C."/>
            <person name="Dias R.S."/>
            <person name="Sousa M.P."/>
            <person name="Paula S.O."/>
            <person name="Silva C."/>
        </authorList>
    </citation>
    <scope>NUCLEOTIDE SEQUENCE [LARGE SCALE GENOMIC DNA]</scope>
    <source>
        <strain evidence="10 11">P37SLT</strain>
    </source>
</reference>
<proteinExistence type="predicted"/>
<keyword evidence="4" id="KW-0808">Transferase</keyword>
<dbReference type="InterPro" id="IPR004358">
    <property type="entry name" value="Sig_transdc_His_kin-like_C"/>
</dbReference>
<dbReference type="PANTHER" id="PTHR43711">
    <property type="entry name" value="TWO-COMPONENT HISTIDINE KINASE"/>
    <property type="match status" value="1"/>
</dbReference>
<evidence type="ECO:0000256" key="5">
    <source>
        <dbReference type="ARBA" id="ARBA00022777"/>
    </source>
</evidence>
<dbReference type="Proteomes" id="UP000448292">
    <property type="component" value="Unassembled WGS sequence"/>
</dbReference>
<dbReference type="SMART" id="SM00387">
    <property type="entry name" value="HATPase_c"/>
    <property type="match status" value="1"/>
</dbReference>
<evidence type="ECO:0000313" key="10">
    <source>
        <dbReference type="EMBL" id="TVM18799.1"/>
    </source>
</evidence>
<keyword evidence="8" id="KW-0812">Transmembrane</keyword>
<dbReference type="Gene3D" id="1.10.287.130">
    <property type="match status" value="1"/>
</dbReference>
<evidence type="ECO:0000256" key="2">
    <source>
        <dbReference type="ARBA" id="ARBA00012438"/>
    </source>
</evidence>
<dbReference type="SUPFAM" id="SSF55874">
    <property type="entry name" value="ATPase domain of HSP90 chaperone/DNA topoisomerase II/histidine kinase"/>
    <property type="match status" value="1"/>
</dbReference>
<evidence type="ECO:0000256" key="6">
    <source>
        <dbReference type="ARBA" id="ARBA00023012"/>
    </source>
</evidence>
<organism evidence="10 11">
    <name type="scientific">Oceanidesulfovibrio indonesiensis</name>
    <dbReference type="NCBI Taxonomy" id="54767"/>
    <lineage>
        <taxon>Bacteria</taxon>
        <taxon>Pseudomonadati</taxon>
        <taxon>Thermodesulfobacteriota</taxon>
        <taxon>Desulfovibrionia</taxon>
        <taxon>Desulfovibrionales</taxon>
        <taxon>Desulfovibrionaceae</taxon>
        <taxon>Oceanidesulfovibrio</taxon>
    </lineage>
</organism>
<dbReference type="OrthoDB" id="9813151at2"/>
<dbReference type="PROSITE" id="PS50109">
    <property type="entry name" value="HIS_KIN"/>
    <property type="match status" value="1"/>
</dbReference>
<sequence length="663" mass="73066">MRRLTLLILVFVLLLAPCLGGVFWWSYAGMKREEAGTLRFFGAALLESMEDELARVVQREEARAVDEYASVLAADRGAGEGELSPLATQPPEPWIVGYFQSNPDGSFQTPHLDLSLDRIALLEAAHEELGRIRERPESTRTAASRESFRSSIPGRDVESAAALQPGGKDAVQKGDEQSIMERYLRRREPEAERTVLGKVRQETRQITPGQAMNLSSGKSLITRERAEGYDAATNRSAGRDSNESASVTGVDADEAPLLEYDLHDERKDAAPVLPEMPGAGRGFRVEIAPITSVLLGDDRALIYRRVVADGQVVRQGFLIDLYSFLEHLIARHYVDQPIAGYTRLVLSVADGYGRALLTGKAGAGKDPGFAPVVDVFRTFPRPFSFLSARLSAEEVPAGQGRRVLVGAASVTALVLLAGLVAIYLSARKAVDLSRRRAGFVSSVTHELKTPLTSIRMYAEMLEQGMARDEESRKRYLGVIGSEAGRLTRLIANVLEFSRLEQRERPLDLKPGTLEEVFGTMEETLRPKLQREDFELIVDNRLSRGFAYDREVMMQVIMNLVENSMKFGSDGPVKRITVTAREEGRRVLLTVRDTGPGVESRELCRIFDDFYRADDSLTRKTKGTGLGLALVKRFVAAMGGTVKAHNAEDGGLIVVMEFMASQSG</sequence>
<dbReference type="InterPro" id="IPR003594">
    <property type="entry name" value="HATPase_dom"/>
</dbReference>
<keyword evidence="8" id="KW-1133">Transmembrane helix</keyword>
<accession>A0A7M3MH38</accession>
<keyword evidence="11" id="KW-1185">Reference proteome</keyword>
<dbReference type="InterPro" id="IPR036097">
    <property type="entry name" value="HisK_dim/P_sf"/>
</dbReference>
<dbReference type="InterPro" id="IPR005467">
    <property type="entry name" value="His_kinase_dom"/>
</dbReference>
<dbReference type="SUPFAM" id="SSF47384">
    <property type="entry name" value="Homodimeric domain of signal transducing histidine kinase"/>
    <property type="match status" value="1"/>
</dbReference>
<feature type="domain" description="Histidine kinase" evidence="9">
    <location>
        <begin position="442"/>
        <end position="661"/>
    </location>
</feature>
<feature type="region of interest" description="Disordered" evidence="7">
    <location>
        <begin position="132"/>
        <end position="175"/>
    </location>
</feature>
<dbReference type="GO" id="GO:0000155">
    <property type="term" value="F:phosphorelay sensor kinase activity"/>
    <property type="evidence" value="ECO:0007669"/>
    <property type="project" value="InterPro"/>
</dbReference>
<dbReference type="Pfam" id="PF02518">
    <property type="entry name" value="HATPase_c"/>
    <property type="match status" value="1"/>
</dbReference>
<comment type="caution">
    <text evidence="10">The sequence shown here is derived from an EMBL/GenBank/DDBJ whole genome shotgun (WGS) entry which is preliminary data.</text>
</comment>
<evidence type="ECO:0000256" key="1">
    <source>
        <dbReference type="ARBA" id="ARBA00000085"/>
    </source>
</evidence>
<dbReference type="EMBL" id="QMIE01000003">
    <property type="protein sequence ID" value="TVM18799.1"/>
    <property type="molecule type" value="Genomic_DNA"/>
</dbReference>
<dbReference type="InterPro" id="IPR003661">
    <property type="entry name" value="HisK_dim/P_dom"/>
</dbReference>
<evidence type="ECO:0000256" key="3">
    <source>
        <dbReference type="ARBA" id="ARBA00022553"/>
    </source>
</evidence>
<dbReference type="Pfam" id="PF00512">
    <property type="entry name" value="HisKA"/>
    <property type="match status" value="1"/>
</dbReference>
<keyword evidence="3" id="KW-0597">Phosphoprotein</keyword>
<dbReference type="RefSeq" id="WP_144302066.1">
    <property type="nucleotide sequence ID" value="NZ_QMIE01000003.1"/>
</dbReference>
<name>A0A7M3MH38_9BACT</name>
<evidence type="ECO:0000256" key="4">
    <source>
        <dbReference type="ARBA" id="ARBA00022679"/>
    </source>
</evidence>
<keyword evidence="5" id="KW-0418">Kinase</keyword>
<dbReference type="SMART" id="SM00388">
    <property type="entry name" value="HisKA"/>
    <property type="match status" value="1"/>
</dbReference>
<gene>
    <name evidence="10" type="ORF">DPQ33_04840</name>
</gene>